<name>A0A501XD03_9SPHN</name>
<feature type="compositionally biased region" description="Pro residues" evidence="1">
    <location>
        <begin position="147"/>
        <end position="178"/>
    </location>
</feature>
<protein>
    <submittedName>
        <fullName evidence="3">Tetratricopeptide repeat protein</fullName>
    </submittedName>
</protein>
<dbReference type="Pfam" id="PF13174">
    <property type="entry name" value="TPR_6"/>
    <property type="match status" value="1"/>
</dbReference>
<comment type="caution">
    <text evidence="3">The sequence shown here is derived from an EMBL/GenBank/DDBJ whole genome shotgun (WGS) entry which is preliminary data.</text>
</comment>
<dbReference type="Gene3D" id="1.25.40.10">
    <property type="entry name" value="Tetratricopeptide repeat domain"/>
    <property type="match status" value="1"/>
</dbReference>
<accession>A0A501XD03</accession>
<keyword evidence="2" id="KW-0732">Signal</keyword>
<feature type="signal peptide" evidence="2">
    <location>
        <begin position="1"/>
        <end position="20"/>
    </location>
</feature>
<proteinExistence type="predicted"/>
<evidence type="ECO:0000256" key="2">
    <source>
        <dbReference type="SAM" id="SignalP"/>
    </source>
</evidence>
<keyword evidence="4" id="KW-1185">Reference proteome</keyword>
<evidence type="ECO:0000256" key="1">
    <source>
        <dbReference type="SAM" id="MobiDB-lite"/>
    </source>
</evidence>
<organism evidence="3 4">
    <name type="scientific">Sandaracinobacter neustonicus</name>
    <dbReference type="NCBI Taxonomy" id="1715348"/>
    <lineage>
        <taxon>Bacteria</taxon>
        <taxon>Pseudomonadati</taxon>
        <taxon>Pseudomonadota</taxon>
        <taxon>Alphaproteobacteria</taxon>
        <taxon>Sphingomonadales</taxon>
        <taxon>Sphingosinicellaceae</taxon>
        <taxon>Sandaracinobacter</taxon>
    </lineage>
</organism>
<feature type="chain" id="PRO_5021226633" evidence="2">
    <location>
        <begin position="21"/>
        <end position="317"/>
    </location>
</feature>
<feature type="compositionally biased region" description="Low complexity" evidence="1">
    <location>
        <begin position="137"/>
        <end position="146"/>
    </location>
</feature>
<dbReference type="Proteomes" id="UP000319897">
    <property type="component" value="Unassembled WGS sequence"/>
</dbReference>
<dbReference type="InterPro" id="IPR019734">
    <property type="entry name" value="TPR_rpt"/>
</dbReference>
<feature type="region of interest" description="Disordered" evidence="1">
    <location>
        <begin position="135"/>
        <end position="182"/>
    </location>
</feature>
<evidence type="ECO:0000313" key="4">
    <source>
        <dbReference type="Proteomes" id="UP000319897"/>
    </source>
</evidence>
<reference evidence="3 4" key="1">
    <citation type="submission" date="2019-06" db="EMBL/GenBank/DDBJ databases">
        <authorList>
            <person name="Lee I."/>
            <person name="Jang G.I."/>
            <person name="Hwang C.Y."/>
        </authorList>
    </citation>
    <scope>NUCLEOTIDE SEQUENCE [LARGE SCALE GENOMIC DNA]</scope>
    <source>
        <strain evidence="3 4">PAMC 28131</strain>
    </source>
</reference>
<dbReference type="InterPro" id="IPR011990">
    <property type="entry name" value="TPR-like_helical_dom_sf"/>
</dbReference>
<sequence length="317" mass="32957">MMKSLVAGLSALAIAGPALAQSTPASQAQVGQIDKRVGVLESQMRAVQRQVFPGGDKRFFAPEVVAEAQPAAPAPGTPATSPLVDLTQRVTALETQQRALTGQVEELQFKLRQMESAMQKLEAGTIARFDALEGKGAAPATPETAAPVPPPVVKAPTATPPAKPPVATPPAATPPATPPATAGADPLTAQYEAGYALYEKGDFAGAEKALKSFVEANPKHARASNAAFWAGRAQLQQGDPANAARTFYAGYQNSPKGQRAHNSLLWLAKSLLETKGPKSVKAACDTLDQLGKSFPDRMTGQFAADVAATRAQAKCTP</sequence>
<gene>
    <name evidence="3" type="ORF">FJQ54_15395</name>
</gene>
<dbReference type="Pfam" id="PF13432">
    <property type="entry name" value="TPR_16"/>
    <property type="match status" value="1"/>
</dbReference>
<dbReference type="RefSeq" id="WP_140929313.1">
    <property type="nucleotide sequence ID" value="NZ_VFSU01000034.1"/>
</dbReference>
<dbReference type="SUPFAM" id="SSF48452">
    <property type="entry name" value="TPR-like"/>
    <property type="match status" value="1"/>
</dbReference>
<dbReference type="AlphaFoldDB" id="A0A501XD03"/>
<evidence type="ECO:0000313" key="3">
    <source>
        <dbReference type="EMBL" id="TPE58460.1"/>
    </source>
</evidence>
<dbReference type="EMBL" id="VFSU01000034">
    <property type="protein sequence ID" value="TPE58460.1"/>
    <property type="molecule type" value="Genomic_DNA"/>
</dbReference>
<dbReference type="OrthoDB" id="7390214at2"/>